<proteinExistence type="predicted"/>
<sequence>MGYRMLVSSYNQIGGGGINNQKMAIMGALMNAREKGIPFSVPLISEMDQVNGNYEKYGFDVLFHRQGIEEFCRRHAIGMVEYDEGNEFDESYEAFFWKTFHILESDPFSGPDGMRDIFVDLINIFMPKISGSDLFARLSEAIGNRVGEVASCQFRIERDWIVHCRNELSKTASDCDELYVGYDAILYKIRNTFPDLRNLFICVDEPAMPVVKDVIKKRSAEYGIHSMFKSDFIGPSEYDALRPNERSLLDMELCINHSRFIGNTKSTFSNMVSVQRFCRNGTDDRDHIYNHRSMFLRRRLDRGVSISATNSVAFMDNEVLFRNGLILIDRDTNASLFDIRPGTRLVAQDITDGGDVLCLRNISFNGRDFHDGVFACAKEDVVRL</sequence>
<reference evidence="1 2" key="1">
    <citation type="submission" date="2018-05" db="EMBL/GenBank/DDBJ databases">
        <title>Komagataeibacter cocois sp. nov., for a novel cellulose- producing strain isolated from coconut milk.</title>
        <authorList>
            <person name="Liu L."/>
            <person name="Wang Y."/>
            <person name="Liu S."/>
            <person name="Bi J."/>
            <person name="Chen H."/>
            <person name="Deng J."/>
            <person name="Zhang C."/>
            <person name="Hu Q."/>
            <person name="Li C."/>
        </authorList>
    </citation>
    <scope>NUCLEOTIDE SEQUENCE [LARGE SCALE GENOMIC DNA]</scope>
    <source>
        <strain evidence="1 2">WE7</strain>
    </source>
</reference>
<comment type="caution">
    <text evidence="1">The sequence shown here is derived from an EMBL/GenBank/DDBJ whole genome shotgun (WGS) entry which is preliminary data.</text>
</comment>
<gene>
    <name evidence="1" type="ORF">NJLHNGOC_09145</name>
</gene>
<dbReference type="AlphaFoldDB" id="A0A365YWY8"/>
<evidence type="ECO:0000313" key="2">
    <source>
        <dbReference type="Proteomes" id="UP000252680"/>
    </source>
</evidence>
<accession>A0A365YWY8</accession>
<dbReference type="Proteomes" id="UP000252680">
    <property type="component" value="Unassembled WGS sequence"/>
</dbReference>
<evidence type="ECO:0000313" key="1">
    <source>
        <dbReference type="EMBL" id="RBM06791.1"/>
    </source>
</evidence>
<dbReference type="EMBL" id="QEXL01000010">
    <property type="protein sequence ID" value="RBM06791.1"/>
    <property type="molecule type" value="Genomic_DNA"/>
</dbReference>
<organism evidence="1 2">
    <name type="scientific">Novacetimonas cocois</name>
    <dbReference type="NCBI Taxonomy" id="1747507"/>
    <lineage>
        <taxon>Bacteria</taxon>
        <taxon>Pseudomonadati</taxon>
        <taxon>Pseudomonadota</taxon>
        <taxon>Alphaproteobacteria</taxon>
        <taxon>Acetobacterales</taxon>
        <taxon>Acetobacteraceae</taxon>
        <taxon>Novacetimonas</taxon>
    </lineage>
</organism>
<name>A0A365YWY8_9PROT</name>
<keyword evidence="2" id="KW-1185">Reference proteome</keyword>
<dbReference type="Gene3D" id="3.40.50.11350">
    <property type="match status" value="1"/>
</dbReference>
<protein>
    <submittedName>
        <fullName evidence="1">Uncharacterized protein</fullName>
    </submittedName>
</protein>